<dbReference type="InterPro" id="IPR051959">
    <property type="entry name" value="PAK1-Kinase_Regulator"/>
</dbReference>
<evidence type="ECO:0000313" key="5">
    <source>
        <dbReference type="EMBL" id="KAF9779283.1"/>
    </source>
</evidence>
<feature type="compositionally biased region" description="Basic residues" evidence="4">
    <location>
        <begin position="9"/>
        <end position="19"/>
    </location>
</feature>
<dbReference type="Proteomes" id="UP000736335">
    <property type="component" value="Unassembled WGS sequence"/>
</dbReference>
<evidence type="ECO:0000256" key="3">
    <source>
        <dbReference type="PROSITE-ProRule" id="PRU00221"/>
    </source>
</evidence>
<comment type="caution">
    <text evidence="5">The sequence shown here is derived from an EMBL/GenBank/DDBJ whole genome shotgun (WGS) entry which is preliminary data.</text>
</comment>
<dbReference type="SMART" id="SM00320">
    <property type="entry name" value="WD40"/>
    <property type="match status" value="5"/>
</dbReference>
<name>A0A9P6H4G1_9AGAM</name>
<feature type="repeat" description="WD" evidence="3">
    <location>
        <begin position="201"/>
        <end position="242"/>
    </location>
</feature>
<dbReference type="Gene3D" id="2.130.10.10">
    <property type="entry name" value="YVTN repeat-like/Quinoprotein amine dehydrogenase"/>
    <property type="match status" value="2"/>
</dbReference>
<dbReference type="EMBL" id="WIUZ02000020">
    <property type="protein sequence ID" value="KAF9779283.1"/>
    <property type="molecule type" value="Genomic_DNA"/>
</dbReference>
<feature type="region of interest" description="Disordered" evidence="4">
    <location>
        <begin position="1"/>
        <end position="80"/>
    </location>
</feature>
<dbReference type="OrthoDB" id="308449at2759"/>
<keyword evidence="2" id="KW-0677">Repeat</keyword>
<sequence>MPEQPKSILKARVKAKKRVRVSEGTPHAKVDPTPKLSSKSRGKQPETVASAKISSSPKSKKDRSQPKASSSPSRPPSSFKLVTGSYEKLLYGLECSITMGEGDDGRVSVNMKPTFIFPAHVSCVKAVAGSPMGGKWLATGSVDEIVKVWDLRRKKEVGGLMQHEGSITELHFPSRSHLISASEDGTIAIFHARDWVVLRVLKGHKGRINSVGIHPSGKVALSVGVDKTLRMWDLMRGKGSASTKLGKEGEKVRWSTNGELFVVQSRSNLEFFDTNLALLHTITHPSRIHDVKFVRHPKTDDDILLVGAEDKRLSVYCVPPEASETPYVFAEMVGHTNRVKAIDTLEVSLPDQTTTTVVATISSDGKARVYDLAQVPKPVSSSKVEIIEPVGEYDSNGSRLVCLALVDSSGVEEEGSVVGKRKRSEDDLEGDEDEEQDGSEALV</sequence>
<dbReference type="PROSITE" id="PS50294">
    <property type="entry name" value="WD_REPEATS_REGION"/>
    <property type="match status" value="2"/>
</dbReference>
<dbReference type="Pfam" id="PF00400">
    <property type="entry name" value="WD40"/>
    <property type="match status" value="3"/>
</dbReference>
<evidence type="ECO:0000256" key="1">
    <source>
        <dbReference type="ARBA" id="ARBA00022574"/>
    </source>
</evidence>
<dbReference type="AlphaFoldDB" id="A0A9P6H4G1"/>
<reference evidence="5" key="1">
    <citation type="journal article" date="2020" name="Nat. Commun.">
        <title>Large-scale genome sequencing of mycorrhizal fungi provides insights into the early evolution of symbiotic traits.</title>
        <authorList>
            <person name="Miyauchi S."/>
            <person name="Kiss E."/>
            <person name="Kuo A."/>
            <person name="Drula E."/>
            <person name="Kohler A."/>
            <person name="Sanchez-Garcia M."/>
            <person name="Morin E."/>
            <person name="Andreopoulos B."/>
            <person name="Barry K.W."/>
            <person name="Bonito G."/>
            <person name="Buee M."/>
            <person name="Carver A."/>
            <person name="Chen C."/>
            <person name="Cichocki N."/>
            <person name="Clum A."/>
            <person name="Culley D."/>
            <person name="Crous P.W."/>
            <person name="Fauchery L."/>
            <person name="Girlanda M."/>
            <person name="Hayes R.D."/>
            <person name="Keri Z."/>
            <person name="LaButti K."/>
            <person name="Lipzen A."/>
            <person name="Lombard V."/>
            <person name="Magnuson J."/>
            <person name="Maillard F."/>
            <person name="Murat C."/>
            <person name="Nolan M."/>
            <person name="Ohm R.A."/>
            <person name="Pangilinan J."/>
            <person name="Pereira M.F."/>
            <person name="Perotto S."/>
            <person name="Peter M."/>
            <person name="Pfister S."/>
            <person name="Riley R."/>
            <person name="Sitrit Y."/>
            <person name="Stielow J.B."/>
            <person name="Szollosi G."/>
            <person name="Zifcakova L."/>
            <person name="Stursova M."/>
            <person name="Spatafora J.W."/>
            <person name="Tedersoo L."/>
            <person name="Vaario L.M."/>
            <person name="Yamada A."/>
            <person name="Yan M."/>
            <person name="Wang P."/>
            <person name="Xu J."/>
            <person name="Bruns T."/>
            <person name="Baldrian P."/>
            <person name="Vilgalys R."/>
            <person name="Dunand C."/>
            <person name="Henrissat B."/>
            <person name="Grigoriev I.V."/>
            <person name="Hibbett D."/>
            <person name="Nagy L.G."/>
            <person name="Martin F.M."/>
        </authorList>
    </citation>
    <scope>NUCLEOTIDE SEQUENCE</scope>
    <source>
        <strain evidence="5">UH-Tt-Lm1</strain>
    </source>
</reference>
<evidence type="ECO:0000256" key="4">
    <source>
        <dbReference type="SAM" id="MobiDB-lite"/>
    </source>
</evidence>
<feature type="compositionally biased region" description="Acidic residues" evidence="4">
    <location>
        <begin position="426"/>
        <end position="443"/>
    </location>
</feature>
<organism evidence="5 6">
    <name type="scientific">Thelephora terrestris</name>
    <dbReference type="NCBI Taxonomy" id="56493"/>
    <lineage>
        <taxon>Eukaryota</taxon>
        <taxon>Fungi</taxon>
        <taxon>Dikarya</taxon>
        <taxon>Basidiomycota</taxon>
        <taxon>Agaricomycotina</taxon>
        <taxon>Agaricomycetes</taxon>
        <taxon>Thelephorales</taxon>
        <taxon>Thelephoraceae</taxon>
        <taxon>Thelephora</taxon>
    </lineage>
</organism>
<dbReference type="PANTHER" id="PTHR44675:SF1">
    <property type="entry name" value="P21-ACTIVATED PROTEIN KINASE-INTERACTING PROTEIN 1"/>
    <property type="match status" value="1"/>
</dbReference>
<dbReference type="PROSITE" id="PS00678">
    <property type="entry name" value="WD_REPEATS_1"/>
    <property type="match status" value="2"/>
</dbReference>
<dbReference type="SUPFAM" id="SSF50978">
    <property type="entry name" value="WD40 repeat-like"/>
    <property type="match status" value="1"/>
</dbReference>
<feature type="region of interest" description="Disordered" evidence="4">
    <location>
        <begin position="409"/>
        <end position="443"/>
    </location>
</feature>
<feature type="compositionally biased region" description="Low complexity" evidence="4">
    <location>
        <begin position="66"/>
        <end position="78"/>
    </location>
</feature>
<gene>
    <name evidence="5" type="ORF">BJ322DRAFT_1089574</name>
</gene>
<evidence type="ECO:0000256" key="2">
    <source>
        <dbReference type="ARBA" id="ARBA00022737"/>
    </source>
</evidence>
<evidence type="ECO:0000313" key="6">
    <source>
        <dbReference type="Proteomes" id="UP000736335"/>
    </source>
</evidence>
<keyword evidence="1 3" id="KW-0853">WD repeat</keyword>
<dbReference type="InterPro" id="IPR019775">
    <property type="entry name" value="WD40_repeat_CS"/>
</dbReference>
<feature type="repeat" description="WD" evidence="3">
    <location>
        <begin position="117"/>
        <end position="159"/>
    </location>
</feature>
<protein>
    <submittedName>
        <fullName evidence="5">WD40 repeat-like protein</fullName>
    </submittedName>
</protein>
<dbReference type="InterPro" id="IPR015943">
    <property type="entry name" value="WD40/YVTN_repeat-like_dom_sf"/>
</dbReference>
<reference evidence="5" key="2">
    <citation type="submission" date="2020-11" db="EMBL/GenBank/DDBJ databases">
        <authorList>
            <consortium name="DOE Joint Genome Institute"/>
            <person name="Kuo A."/>
            <person name="Miyauchi S."/>
            <person name="Kiss E."/>
            <person name="Drula E."/>
            <person name="Kohler A."/>
            <person name="Sanchez-Garcia M."/>
            <person name="Andreopoulos B."/>
            <person name="Barry K.W."/>
            <person name="Bonito G."/>
            <person name="Buee M."/>
            <person name="Carver A."/>
            <person name="Chen C."/>
            <person name="Cichocki N."/>
            <person name="Clum A."/>
            <person name="Culley D."/>
            <person name="Crous P.W."/>
            <person name="Fauchery L."/>
            <person name="Girlanda M."/>
            <person name="Hayes R."/>
            <person name="Keri Z."/>
            <person name="Labutti K."/>
            <person name="Lipzen A."/>
            <person name="Lombard V."/>
            <person name="Magnuson J."/>
            <person name="Maillard F."/>
            <person name="Morin E."/>
            <person name="Murat C."/>
            <person name="Nolan M."/>
            <person name="Ohm R."/>
            <person name="Pangilinan J."/>
            <person name="Pereira M."/>
            <person name="Perotto S."/>
            <person name="Peter M."/>
            <person name="Riley R."/>
            <person name="Sitrit Y."/>
            <person name="Stielow B."/>
            <person name="Szollosi G."/>
            <person name="Zifcakova L."/>
            <person name="Stursova M."/>
            <person name="Spatafora J.W."/>
            <person name="Tedersoo L."/>
            <person name="Vaario L.-M."/>
            <person name="Yamada A."/>
            <person name="Yan M."/>
            <person name="Wang P."/>
            <person name="Xu J."/>
            <person name="Bruns T."/>
            <person name="Baldrian P."/>
            <person name="Vilgalys R."/>
            <person name="Henrissat B."/>
            <person name="Grigoriev I.V."/>
            <person name="Hibbett D."/>
            <person name="Nagy L.G."/>
            <person name="Martin F.M."/>
        </authorList>
    </citation>
    <scope>NUCLEOTIDE SEQUENCE</scope>
    <source>
        <strain evidence="5">UH-Tt-Lm1</strain>
    </source>
</reference>
<dbReference type="PANTHER" id="PTHR44675">
    <property type="entry name" value="PAK1 INTERACTING PROTEIN 1"/>
    <property type="match status" value="1"/>
</dbReference>
<keyword evidence="6" id="KW-1185">Reference proteome</keyword>
<dbReference type="PROSITE" id="PS50082">
    <property type="entry name" value="WD_REPEATS_2"/>
    <property type="match status" value="2"/>
</dbReference>
<accession>A0A9P6H4G1</accession>
<dbReference type="InterPro" id="IPR036322">
    <property type="entry name" value="WD40_repeat_dom_sf"/>
</dbReference>
<dbReference type="InterPro" id="IPR001680">
    <property type="entry name" value="WD40_rpt"/>
</dbReference>
<proteinExistence type="predicted"/>